<keyword evidence="2" id="KW-1185">Reference proteome</keyword>
<organism evidence="1 2">
    <name type="scientific">Reyranella soli</name>
    <dbReference type="NCBI Taxonomy" id="1230389"/>
    <lineage>
        <taxon>Bacteria</taxon>
        <taxon>Pseudomonadati</taxon>
        <taxon>Pseudomonadota</taxon>
        <taxon>Alphaproteobacteria</taxon>
        <taxon>Hyphomicrobiales</taxon>
        <taxon>Reyranellaceae</taxon>
        <taxon>Reyranella</taxon>
    </lineage>
</organism>
<dbReference type="Proteomes" id="UP000321058">
    <property type="component" value="Unassembled WGS sequence"/>
</dbReference>
<sequence>MTRIAAQLAPQRSTQYSNLARDLAAAEVLASPLGPGLEDVSLHNIAGQDYLTFGLPGPITNESIGLLASMAMLGGIFELFDAIGAVAGPLLRPVEAVQPAFIPPDMAATRRYKGKTNEDFTRFLCNMAKYASDFHSSDWSALDVVDPLCGGGTTLFTALSLGADVAGLDLDRTDIESTATFITQYCRENRIPLATKEERLRKLGARRWLFQIGRDDQRRCMLAHGNAGQTGELLAGFGRAHLIVTDLPYGIQHRGPLHGLLADCLPGWTELLVAGGAIAFSWDSTRLDREEMMALVGKVADLEVVNRPPYDRLAHRVDRVIKRRDVLVARRR</sequence>
<name>A0A512NBB0_9HYPH</name>
<accession>A0A512NBB0</accession>
<dbReference type="OrthoDB" id="1637728at2"/>
<gene>
    <name evidence="1" type="ORF">RSO01_33830</name>
</gene>
<dbReference type="Gene3D" id="3.40.50.150">
    <property type="entry name" value="Vaccinia Virus protein VP39"/>
    <property type="match status" value="1"/>
</dbReference>
<dbReference type="SUPFAM" id="SSF53335">
    <property type="entry name" value="S-adenosyl-L-methionine-dependent methyltransferases"/>
    <property type="match status" value="1"/>
</dbReference>
<dbReference type="RefSeq" id="WP_147150285.1">
    <property type="nucleotide sequence ID" value="NZ_BKAJ01000057.1"/>
</dbReference>
<protein>
    <submittedName>
        <fullName evidence="1">Uncharacterized protein</fullName>
    </submittedName>
</protein>
<dbReference type="EMBL" id="BKAJ01000057">
    <property type="protein sequence ID" value="GEP56217.1"/>
    <property type="molecule type" value="Genomic_DNA"/>
</dbReference>
<reference evidence="1 2" key="1">
    <citation type="submission" date="2019-07" db="EMBL/GenBank/DDBJ databases">
        <title>Whole genome shotgun sequence of Reyranella soli NBRC 108950.</title>
        <authorList>
            <person name="Hosoyama A."/>
            <person name="Uohara A."/>
            <person name="Ohji S."/>
            <person name="Ichikawa N."/>
        </authorList>
    </citation>
    <scope>NUCLEOTIDE SEQUENCE [LARGE SCALE GENOMIC DNA]</scope>
    <source>
        <strain evidence="1 2">NBRC 108950</strain>
    </source>
</reference>
<comment type="caution">
    <text evidence="1">The sequence shown here is derived from an EMBL/GenBank/DDBJ whole genome shotgun (WGS) entry which is preliminary data.</text>
</comment>
<evidence type="ECO:0000313" key="2">
    <source>
        <dbReference type="Proteomes" id="UP000321058"/>
    </source>
</evidence>
<evidence type="ECO:0000313" key="1">
    <source>
        <dbReference type="EMBL" id="GEP56217.1"/>
    </source>
</evidence>
<proteinExistence type="predicted"/>
<dbReference type="AlphaFoldDB" id="A0A512NBB0"/>
<dbReference type="InterPro" id="IPR029063">
    <property type="entry name" value="SAM-dependent_MTases_sf"/>
</dbReference>